<keyword evidence="2" id="KW-1185">Reference proteome</keyword>
<dbReference type="RefSeq" id="WP_257892967.1">
    <property type="nucleotide sequence ID" value="NZ_JAIMBW010000001.1"/>
</dbReference>
<name>A0A975TRT7_9RHOB</name>
<organism evidence="1">
    <name type="scientific">Gymnodinialimonas phycosphaerae</name>
    <dbReference type="NCBI Taxonomy" id="2841589"/>
    <lineage>
        <taxon>Bacteria</taxon>
        <taxon>Pseudomonadati</taxon>
        <taxon>Pseudomonadota</taxon>
        <taxon>Alphaproteobacteria</taxon>
        <taxon>Rhodobacterales</taxon>
        <taxon>Paracoccaceae</taxon>
        <taxon>Gymnodinialimonas</taxon>
    </lineage>
</organism>
<accession>A0A975TRT7</accession>
<evidence type="ECO:0000313" key="2">
    <source>
        <dbReference type="Proteomes" id="UP000693972"/>
    </source>
</evidence>
<dbReference type="EMBL" id="CP078073">
    <property type="protein sequence ID" value="QXL85997.1"/>
    <property type="molecule type" value="Genomic_DNA"/>
</dbReference>
<sequence length="225" mass="25320">MGCIDHASSPTLDQTEIDWHRAHIAGFTGKTIFMTHHQMIAVDHEINGHARGDPNGYGYFNRHFVDAFNEQIPNTNETYFDRIDLWLWGHAHWFIPFRPKRTIPVPGASTLPTLKRGQLLSGSAREKTYRAPDPRYDPHPGVEGMVAPWIVHKTDVDPIAPPVELLVPQATNGDGCGGHLYNHTFAILDLAAGEEAYYEVPSWTDDTPKPPADKQLPKALWHHLL</sequence>
<protein>
    <submittedName>
        <fullName evidence="1">Uncharacterized protein</fullName>
    </submittedName>
</protein>
<dbReference type="Proteomes" id="UP000693972">
    <property type="component" value="Unassembled WGS sequence"/>
</dbReference>
<dbReference type="InterPro" id="IPR029052">
    <property type="entry name" value="Metallo-depent_PP-like"/>
</dbReference>
<gene>
    <name evidence="1" type="ORF">KUL25_10870</name>
</gene>
<reference evidence="1 2" key="1">
    <citation type="submission" date="2021-07" db="EMBL/GenBank/DDBJ databases">
        <title>Karlodiniumbacter phycospheric gen. nov., sp. nov., a phycosphere bacterium isolated from karlodinium veneficum.</title>
        <authorList>
            <person name="Peng Y."/>
            <person name="Jiang L."/>
            <person name="Lee J."/>
        </authorList>
    </citation>
    <scope>NUCLEOTIDE SEQUENCE</scope>
    <source>
        <strain evidence="1 2">N5</strain>
    </source>
</reference>
<dbReference type="SUPFAM" id="SSF56300">
    <property type="entry name" value="Metallo-dependent phosphatases"/>
    <property type="match status" value="1"/>
</dbReference>
<dbReference type="AlphaFoldDB" id="A0A975TRT7"/>
<proteinExistence type="predicted"/>
<dbReference type="EMBL" id="JAIMBW010000001">
    <property type="protein sequence ID" value="MBY4893266.1"/>
    <property type="molecule type" value="Genomic_DNA"/>
</dbReference>
<evidence type="ECO:0000313" key="1">
    <source>
        <dbReference type="EMBL" id="QXL85997.1"/>
    </source>
</evidence>